<evidence type="ECO:0000313" key="2">
    <source>
        <dbReference type="EMBL" id="GEO05965.1"/>
    </source>
</evidence>
<dbReference type="Proteomes" id="UP000321532">
    <property type="component" value="Unassembled WGS sequence"/>
</dbReference>
<comment type="caution">
    <text evidence="2">The sequence shown here is derived from an EMBL/GenBank/DDBJ whole genome shotgun (WGS) entry which is preliminary data.</text>
</comment>
<accession>A0A512B1X0</accession>
<proteinExistence type="predicted"/>
<feature type="region of interest" description="Disordered" evidence="1">
    <location>
        <begin position="52"/>
        <end position="71"/>
    </location>
</feature>
<evidence type="ECO:0000313" key="3">
    <source>
        <dbReference type="Proteomes" id="UP000321532"/>
    </source>
</evidence>
<sequence>MHLSLLIHTLDLNIMGHIKEPLDIDFTVDPRPLTEEEQKAISNYIQAEKAKNKAETKKGILNPTKPVRQDG</sequence>
<dbReference type="EMBL" id="BJYS01000029">
    <property type="protein sequence ID" value="GEO05965.1"/>
    <property type="molecule type" value="Genomic_DNA"/>
</dbReference>
<organism evidence="2 3">
    <name type="scientific">Adhaeribacter aerolatus</name>
    <dbReference type="NCBI Taxonomy" id="670289"/>
    <lineage>
        <taxon>Bacteria</taxon>
        <taxon>Pseudomonadati</taxon>
        <taxon>Bacteroidota</taxon>
        <taxon>Cytophagia</taxon>
        <taxon>Cytophagales</taxon>
        <taxon>Hymenobacteraceae</taxon>
        <taxon>Adhaeribacter</taxon>
    </lineage>
</organism>
<name>A0A512B1X0_9BACT</name>
<evidence type="ECO:0000256" key="1">
    <source>
        <dbReference type="SAM" id="MobiDB-lite"/>
    </source>
</evidence>
<dbReference type="AlphaFoldDB" id="A0A512B1X0"/>
<reference evidence="2 3" key="1">
    <citation type="submission" date="2019-07" db="EMBL/GenBank/DDBJ databases">
        <title>Whole genome shotgun sequence of Adhaeribacter aerolatus NBRC 106133.</title>
        <authorList>
            <person name="Hosoyama A."/>
            <person name="Uohara A."/>
            <person name="Ohji S."/>
            <person name="Ichikawa N."/>
        </authorList>
    </citation>
    <scope>NUCLEOTIDE SEQUENCE [LARGE SCALE GENOMIC DNA]</scope>
    <source>
        <strain evidence="2 3">NBRC 106133</strain>
    </source>
</reference>
<gene>
    <name evidence="2" type="ORF">AAE02nite_36290</name>
</gene>
<keyword evidence="3" id="KW-1185">Reference proteome</keyword>
<protein>
    <submittedName>
        <fullName evidence="2">Uncharacterized protein</fullName>
    </submittedName>
</protein>